<name>A0AA35W636_GEOBA</name>
<dbReference type="GO" id="GO:0007165">
    <property type="term" value="P:signal transduction"/>
    <property type="evidence" value="ECO:0007669"/>
    <property type="project" value="InterPro"/>
</dbReference>
<keyword evidence="3" id="KW-1185">Reference proteome</keyword>
<dbReference type="PROSITE" id="PS50951">
    <property type="entry name" value="SARAH"/>
    <property type="match status" value="1"/>
</dbReference>
<dbReference type="InterPro" id="IPR033614">
    <property type="entry name" value="RASSF1-6"/>
</dbReference>
<accession>A0AA35W636</accession>
<evidence type="ECO:0000313" key="2">
    <source>
        <dbReference type="EMBL" id="CAI8001256.1"/>
    </source>
</evidence>
<dbReference type="Proteomes" id="UP001174909">
    <property type="component" value="Unassembled WGS sequence"/>
</dbReference>
<protein>
    <submittedName>
        <fullName evidence="2">Ras association domain-containing protein 2</fullName>
    </submittedName>
</protein>
<dbReference type="PANTHER" id="PTHR22738">
    <property type="entry name" value="RASSF"/>
    <property type="match status" value="1"/>
</dbReference>
<reference evidence="2" key="1">
    <citation type="submission" date="2023-03" db="EMBL/GenBank/DDBJ databases">
        <authorList>
            <person name="Steffen K."/>
            <person name="Cardenas P."/>
        </authorList>
    </citation>
    <scope>NUCLEOTIDE SEQUENCE</scope>
</reference>
<comment type="caution">
    <text evidence="2">The sequence shown here is derived from an EMBL/GenBank/DDBJ whole genome shotgun (WGS) entry which is preliminary data.</text>
</comment>
<feature type="domain" description="SARAH" evidence="1">
    <location>
        <begin position="32"/>
        <end position="79"/>
    </location>
</feature>
<dbReference type="EMBL" id="CASHTH010000429">
    <property type="protein sequence ID" value="CAI8001256.1"/>
    <property type="molecule type" value="Genomic_DNA"/>
</dbReference>
<dbReference type="AlphaFoldDB" id="A0AA35W636"/>
<evidence type="ECO:0000313" key="3">
    <source>
        <dbReference type="Proteomes" id="UP001174909"/>
    </source>
</evidence>
<organism evidence="2 3">
    <name type="scientific">Geodia barretti</name>
    <name type="common">Barrett's horny sponge</name>
    <dbReference type="NCBI Taxonomy" id="519541"/>
    <lineage>
        <taxon>Eukaryota</taxon>
        <taxon>Metazoa</taxon>
        <taxon>Porifera</taxon>
        <taxon>Demospongiae</taxon>
        <taxon>Heteroscleromorpha</taxon>
        <taxon>Tetractinellida</taxon>
        <taxon>Astrophorina</taxon>
        <taxon>Geodiidae</taxon>
        <taxon>Geodia</taxon>
    </lineage>
</organism>
<dbReference type="InterPro" id="IPR011524">
    <property type="entry name" value="SARAH_dom"/>
</dbReference>
<dbReference type="PANTHER" id="PTHR22738:SF15">
    <property type="entry name" value="LD40758P"/>
    <property type="match status" value="1"/>
</dbReference>
<dbReference type="Pfam" id="PF16517">
    <property type="entry name" value="Nore1-SARAH"/>
    <property type="match status" value="1"/>
</dbReference>
<gene>
    <name evidence="2" type="ORF">GBAR_LOCUS3146</name>
</gene>
<proteinExistence type="predicted"/>
<evidence type="ECO:0000259" key="1">
    <source>
        <dbReference type="PROSITE" id="PS50951"/>
    </source>
</evidence>
<sequence length="98" mass="11392">MVRLRLGPSEDIAKLYIMEKSDARAAQISAEVAEWIKFSLTELELFCKKYEEEEKKEVEKVIQRYLPLKDLVWEQLHALEAQHGTPNGTKPVYVETDV</sequence>